<dbReference type="SUPFAM" id="SSF53623">
    <property type="entry name" value="MurD-like peptide ligases, catalytic domain"/>
    <property type="match status" value="1"/>
</dbReference>
<dbReference type="OrthoDB" id="9801978at2"/>
<keyword evidence="7 10" id="KW-0573">Peptidoglycan synthesis</keyword>
<keyword evidence="4 10" id="KW-0547">Nucleotide-binding</keyword>
<dbReference type="InterPro" id="IPR013221">
    <property type="entry name" value="Mur_ligase_cen"/>
</dbReference>
<comment type="catalytic activity">
    <reaction evidence="10 11">
        <text>D-alanyl-D-alanine + UDP-N-acetyl-alpha-D-muramoyl-L-alanyl-gamma-D-glutamyl-meso-2,6-diaminopimelate + ATP = UDP-N-acetyl-alpha-D-muramoyl-L-alanyl-gamma-D-glutamyl-meso-2,6-diaminopimeloyl-D-alanyl-D-alanine + ADP + phosphate + H(+)</text>
        <dbReference type="Rhea" id="RHEA:28374"/>
        <dbReference type="ChEBI" id="CHEBI:15378"/>
        <dbReference type="ChEBI" id="CHEBI:30616"/>
        <dbReference type="ChEBI" id="CHEBI:43474"/>
        <dbReference type="ChEBI" id="CHEBI:57822"/>
        <dbReference type="ChEBI" id="CHEBI:61386"/>
        <dbReference type="ChEBI" id="CHEBI:83905"/>
        <dbReference type="ChEBI" id="CHEBI:456216"/>
        <dbReference type="EC" id="6.3.2.10"/>
    </reaction>
</comment>
<comment type="caution">
    <text evidence="14">The sequence shown here is derived from an EMBL/GenBank/DDBJ whole genome shotgun (WGS) entry which is preliminary data.</text>
</comment>
<dbReference type="PANTHER" id="PTHR43024:SF1">
    <property type="entry name" value="UDP-N-ACETYLMURAMOYL-TRIPEPTIDE--D-ALANYL-D-ALANINE LIGASE"/>
    <property type="match status" value="1"/>
</dbReference>
<evidence type="ECO:0000256" key="6">
    <source>
        <dbReference type="ARBA" id="ARBA00022960"/>
    </source>
</evidence>
<keyword evidence="9 10" id="KW-0961">Cell wall biogenesis/degradation</keyword>
<dbReference type="Gene3D" id="3.40.1190.10">
    <property type="entry name" value="Mur-like, catalytic domain"/>
    <property type="match status" value="1"/>
</dbReference>
<evidence type="ECO:0000256" key="9">
    <source>
        <dbReference type="ARBA" id="ARBA00023316"/>
    </source>
</evidence>
<feature type="domain" description="Mur ligase central" evidence="13">
    <location>
        <begin position="96"/>
        <end position="275"/>
    </location>
</feature>
<dbReference type="RefSeq" id="WP_054558220.1">
    <property type="nucleotide sequence ID" value="NZ_LDJX01000002.1"/>
</dbReference>
<keyword evidence="3 10" id="KW-0132">Cell division</keyword>
<keyword evidence="2 10" id="KW-0436">Ligase</keyword>
<dbReference type="Pfam" id="PF08245">
    <property type="entry name" value="Mur_ligase_M"/>
    <property type="match status" value="1"/>
</dbReference>
<keyword evidence="15" id="KW-1185">Reference proteome</keyword>
<evidence type="ECO:0000256" key="5">
    <source>
        <dbReference type="ARBA" id="ARBA00022840"/>
    </source>
</evidence>
<feature type="binding site" evidence="10">
    <location>
        <begin position="97"/>
        <end position="103"/>
    </location>
    <ligand>
        <name>ATP</name>
        <dbReference type="ChEBI" id="CHEBI:30616"/>
    </ligand>
</feature>
<evidence type="ECO:0000256" key="1">
    <source>
        <dbReference type="ARBA" id="ARBA00022490"/>
    </source>
</evidence>
<dbReference type="Pfam" id="PF02875">
    <property type="entry name" value="Mur_ligase_C"/>
    <property type="match status" value="1"/>
</dbReference>
<dbReference type="GO" id="GO:0008360">
    <property type="term" value="P:regulation of cell shape"/>
    <property type="evidence" value="ECO:0007669"/>
    <property type="project" value="UniProtKB-KW"/>
</dbReference>
<evidence type="ECO:0000256" key="8">
    <source>
        <dbReference type="ARBA" id="ARBA00023306"/>
    </source>
</evidence>
<dbReference type="SUPFAM" id="SSF63418">
    <property type="entry name" value="MurE/MurF N-terminal domain"/>
    <property type="match status" value="1"/>
</dbReference>
<organism evidence="14 15">
    <name type="scientific">Croceitalea dokdonensis DOKDO 023</name>
    <dbReference type="NCBI Taxonomy" id="1300341"/>
    <lineage>
        <taxon>Bacteria</taxon>
        <taxon>Pseudomonadati</taxon>
        <taxon>Bacteroidota</taxon>
        <taxon>Flavobacteriia</taxon>
        <taxon>Flavobacteriales</taxon>
        <taxon>Flavobacteriaceae</taxon>
        <taxon>Croceitalea</taxon>
    </lineage>
</organism>
<evidence type="ECO:0000256" key="11">
    <source>
        <dbReference type="RuleBase" id="RU004136"/>
    </source>
</evidence>
<dbReference type="GO" id="GO:0005737">
    <property type="term" value="C:cytoplasm"/>
    <property type="evidence" value="ECO:0007669"/>
    <property type="project" value="UniProtKB-SubCell"/>
</dbReference>
<keyword evidence="1 10" id="KW-0963">Cytoplasm</keyword>
<evidence type="ECO:0000256" key="7">
    <source>
        <dbReference type="ARBA" id="ARBA00022984"/>
    </source>
</evidence>
<evidence type="ECO:0000259" key="13">
    <source>
        <dbReference type="Pfam" id="PF08245"/>
    </source>
</evidence>
<dbReference type="InterPro" id="IPR035911">
    <property type="entry name" value="MurE/MurF_N"/>
</dbReference>
<dbReference type="GO" id="GO:0051301">
    <property type="term" value="P:cell division"/>
    <property type="evidence" value="ECO:0007669"/>
    <property type="project" value="UniProtKB-KW"/>
</dbReference>
<dbReference type="Proteomes" id="UP000050280">
    <property type="component" value="Unassembled WGS sequence"/>
</dbReference>
<dbReference type="GO" id="GO:0005524">
    <property type="term" value="F:ATP binding"/>
    <property type="evidence" value="ECO:0007669"/>
    <property type="project" value="UniProtKB-UniRule"/>
</dbReference>
<sequence length="426" mass="47416">MEISSLHQLFLRHPNAFTDSRNCIENGIYFALKGPNFNGNTFAREVLEKGAAYAVVDDAAHAGQERTILVDNVLNTLQELATYHRNYCKAKVISLTGSNGKTTTKELIYAVLSTTYSTIATKGNLNNHIGVPLSLLTIAPETEMAIIEMGANHQKEIAMLSAISQPDYGYITNFGKAHLEGFGGVEGVIKGKSELYDYLMDNNRYAFLNADDAIQKEKLSSHIKKIGFSQTDHEYYNIRMIASEPYVSLSFEGQTINTQLVGHYNFTNCAIAVLVGKYFNVPIDAIKSAIEGYVPENNRSQLIKKQGYEILLDAYNANPTSMKAALESFQKNTANTKILFLGDMFELGEEAEKEHQYIAELAKELGFDEVYLVGENFYKTTSQYPKFKTFEDLKAHLGTSKIPSSSILIKGSRGMALERILDSIYS</sequence>
<dbReference type="InterPro" id="IPR005863">
    <property type="entry name" value="UDP-N-AcMur_synth"/>
</dbReference>
<dbReference type="HAMAP" id="MF_02019">
    <property type="entry name" value="MurF"/>
    <property type="match status" value="1"/>
</dbReference>
<dbReference type="Gene3D" id="3.90.190.20">
    <property type="entry name" value="Mur ligase, C-terminal domain"/>
    <property type="match status" value="1"/>
</dbReference>
<dbReference type="PATRIC" id="fig|1300341.3.peg.1211"/>
<feature type="domain" description="Mur ligase C-terminal" evidence="12">
    <location>
        <begin position="299"/>
        <end position="377"/>
    </location>
</feature>
<dbReference type="UniPathway" id="UPA00219"/>
<comment type="function">
    <text evidence="10 11">Involved in cell wall formation. Catalyzes the final step in the synthesis of UDP-N-acetylmuramoyl-pentapeptide, the precursor of murein.</text>
</comment>
<protein>
    <recommendedName>
        <fullName evidence="10 11">UDP-N-acetylmuramoyl-tripeptide--D-alanyl-D-alanine ligase</fullName>
        <ecNumber evidence="10 11">6.3.2.10</ecNumber>
    </recommendedName>
    <alternativeName>
        <fullName evidence="10">D-alanyl-D-alanine-adding enzyme</fullName>
    </alternativeName>
</protein>
<evidence type="ECO:0000313" key="14">
    <source>
        <dbReference type="EMBL" id="KPM32583.1"/>
    </source>
</evidence>
<dbReference type="InterPro" id="IPR051046">
    <property type="entry name" value="MurCDEF_CellWall_CoF430Synth"/>
</dbReference>
<dbReference type="PANTHER" id="PTHR43024">
    <property type="entry name" value="UDP-N-ACETYLMURAMOYL-TRIPEPTIDE--D-ALANYL-D-ALANINE LIGASE"/>
    <property type="match status" value="1"/>
</dbReference>
<dbReference type="SUPFAM" id="SSF53244">
    <property type="entry name" value="MurD-like peptide ligases, peptide-binding domain"/>
    <property type="match status" value="1"/>
</dbReference>
<keyword evidence="5 10" id="KW-0067">ATP-binding</keyword>
<proteinExistence type="inferred from homology"/>
<dbReference type="InterPro" id="IPR036565">
    <property type="entry name" value="Mur-like_cat_sf"/>
</dbReference>
<name>A0A0P7AX21_9FLAO</name>
<gene>
    <name evidence="10" type="primary">murF</name>
    <name evidence="14" type="ORF">I595_1001</name>
</gene>
<dbReference type="AlphaFoldDB" id="A0A0P7AX21"/>
<evidence type="ECO:0000256" key="10">
    <source>
        <dbReference type="HAMAP-Rule" id="MF_02019"/>
    </source>
</evidence>
<dbReference type="GO" id="GO:0071555">
    <property type="term" value="P:cell wall organization"/>
    <property type="evidence" value="ECO:0007669"/>
    <property type="project" value="UniProtKB-KW"/>
</dbReference>
<dbReference type="Gene3D" id="3.40.1390.10">
    <property type="entry name" value="MurE/MurF, N-terminal domain"/>
    <property type="match status" value="1"/>
</dbReference>
<dbReference type="InterPro" id="IPR036615">
    <property type="entry name" value="Mur_ligase_C_dom_sf"/>
</dbReference>
<dbReference type="GO" id="GO:0008766">
    <property type="term" value="F:UDP-N-acetylmuramoylalanyl-D-glutamyl-2,6-diaminopimelate-D-alanyl-D-alanine ligase activity"/>
    <property type="evidence" value="ECO:0007669"/>
    <property type="project" value="RHEA"/>
</dbReference>
<reference evidence="14 15" key="1">
    <citation type="submission" date="2015-09" db="EMBL/GenBank/DDBJ databases">
        <title>Genome sequence of the marine flavobacterium Croceitalea dokdonensis DOKDO 023 that contains proton- and sodium-pumping rhodopsins.</title>
        <authorList>
            <person name="Kwon S.-K."/>
            <person name="Lee H.K."/>
            <person name="Kwak M.-J."/>
            <person name="Kim J.F."/>
        </authorList>
    </citation>
    <scope>NUCLEOTIDE SEQUENCE [LARGE SCALE GENOMIC DNA]</scope>
    <source>
        <strain evidence="14 15">DOKDO 023</strain>
    </source>
</reference>
<dbReference type="EMBL" id="LDJX01000002">
    <property type="protein sequence ID" value="KPM32583.1"/>
    <property type="molecule type" value="Genomic_DNA"/>
</dbReference>
<dbReference type="NCBIfam" id="TIGR01143">
    <property type="entry name" value="murF"/>
    <property type="match status" value="1"/>
</dbReference>
<evidence type="ECO:0000313" key="15">
    <source>
        <dbReference type="Proteomes" id="UP000050280"/>
    </source>
</evidence>
<dbReference type="GO" id="GO:0047480">
    <property type="term" value="F:UDP-N-acetylmuramoyl-tripeptide-D-alanyl-D-alanine ligase activity"/>
    <property type="evidence" value="ECO:0007669"/>
    <property type="project" value="UniProtKB-UniRule"/>
</dbReference>
<dbReference type="InterPro" id="IPR004101">
    <property type="entry name" value="Mur_ligase_C"/>
</dbReference>
<evidence type="ECO:0000256" key="3">
    <source>
        <dbReference type="ARBA" id="ARBA00022618"/>
    </source>
</evidence>
<comment type="similarity">
    <text evidence="10">Belongs to the MurCDEF family. MurF subfamily.</text>
</comment>
<dbReference type="EC" id="6.3.2.10" evidence="10 11"/>
<comment type="pathway">
    <text evidence="10 11">Cell wall biogenesis; peptidoglycan biosynthesis.</text>
</comment>
<evidence type="ECO:0000256" key="4">
    <source>
        <dbReference type="ARBA" id="ARBA00022741"/>
    </source>
</evidence>
<comment type="subcellular location">
    <subcellularLocation>
        <location evidence="10 11">Cytoplasm</location>
    </subcellularLocation>
</comment>
<evidence type="ECO:0000256" key="2">
    <source>
        <dbReference type="ARBA" id="ARBA00022598"/>
    </source>
</evidence>
<keyword evidence="8 10" id="KW-0131">Cell cycle</keyword>
<keyword evidence="6 10" id="KW-0133">Cell shape</keyword>
<dbReference type="STRING" id="1300341.I595_1001"/>
<accession>A0A0P7AX21</accession>
<evidence type="ECO:0000259" key="12">
    <source>
        <dbReference type="Pfam" id="PF02875"/>
    </source>
</evidence>
<dbReference type="GO" id="GO:0009252">
    <property type="term" value="P:peptidoglycan biosynthetic process"/>
    <property type="evidence" value="ECO:0007669"/>
    <property type="project" value="UniProtKB-UniRule"/>
</dbReference>